<accession>A0A812S4L7</accession>
<gene>
    <name evidence="2" type="ORF">SNAT2548_LOCUS26068</name>
</gene>
<dbReference type="AlphaFoldDB" id="A0A812S4L7"/>
<proteinExistence type="predicted"/>
<feature type="compositionally biased region" description="Basic residues" evidence="1">
    <location>
        <begin position="64"/>
        <end position="74"/>
    </location>
</feature>
<feature type="compositionally biased region" description="Basic and acidic residues" evidence="1">
    <location>
        <begin position="41"/>
        <end position="63"/>
    </location>
</feature>
<name>A0A812S4L7_9DINO</name>
<evidence type="ECO:0000256" key="1">
    <source>
        <dbReference type="SAM" id="MobiDB-lite"/>
    </source>
</evidence>
<evidence type="ECO:0000313" key="3">
    <source>
        <dbReference type="Proteomes" id="UP000604046"/>
    </source>
</evidence>
<evidence type="ECO:0000313" key="2">
    <source>
        <dbReference type="EMBL" id="CAE7466608.1"/>
    </source>
</evidence>
<feature type="region of interest" description="Disordered" evidence="1">
    <location>
        <begin position="41"/>
        <end position="74"/>
    </location>
</feature>
<dbReference type="Proteomes" id="UP000604046">
    <property type="component" value="Unassembled WGS sequence"/>
</dbReference>
<feature type="region of interest" description="Disordered" evidence="1">
    <location>
        <begin position="540"/>
        <end position="561"/>
    </location>
</feature>
<dbReference type="OrthoDB" id="420855at2759"/>
<reference evidence="2" key="1">
    <citation type="submission" date="2021-02" db="EMBL/GenBank/DDBJ databases">
        <authorList>
            <person name="Dougan E. K."/>
            <person name="Rhodes N."/>
            <person name="Thang M."/>
            <person name="Chan C."/>
        </authorList>
    </citation>
    <scope>NUCLEOTIDE SEQUENCE</scope>
</reference>
<keyword evidence="3" id="KW-1185">Reference proteome</keyword>
<dbReference type="EMBL" id="CAJNDS010002416">
    <property type="protein sequence ID" value="CAE7466608.1"/>
    <property type="molecule type" value="Genomic_DNA"/>
</dbReference>
<organism evidence="2 3">
    <name type="scientific">Symbiodinium natans</name>
    <dbReference type="NCBI Taxonomy" id="878477"/>
    <lineage>
        <taxon>Eukaryota</taxon>
        <taxon>Sar</taxon>
        <taxon>Alveolata</taxon>
        <taxon>Dinophyceae</taxon>
        <taxon>Suessiales</taxon>
        <taxon>Symbiodiniaceae</taxon>
        <taxon>Symbiodinium</taxon>
    </lineage>
</organism>
<feature type="compositionally biased region" description="Low complexity" evidence="1">
    <location>
        <begin position="480"/>
        <end position="493"/>
    </location>
</feature>
<feature type="region of interest" description="Disordered" evidence="1">
    <location>
        <begin position="466"/>
        <end position="496"/>
    </location>
</feature>
<sequence length="743" mass="81659">MPLNLDGYQWLFRKASHATSDMTILMTPMSGKVFEIQEKLKQQKENKKKSKDPMKLLADDTSKTKRAPKAKAAGKAKAKAKAKGKAFEEVENDEGKTECEVMLNGAHGVLTRDKYFVDCLVMCVRSAIRSARARLGASTGDLPADTESGQLIYDQMELSILHECVRYGLAFCHTKEFFLKRSHKKWSSMRPVLQTHAIQLWQKAANSARTLLTSSGTRPSDAQLVDHLSDALLLPSPSASSTRTELANVLQAHESNALDTLLPALFAWLDMEISATKLTNPLEEHVSKHLTMNKIMVHWETLCSCGEHRTNSHTCLVHQPEADVMDCLFQVCQTVCAELPPAVAAAAQIIGRQTTNSWGRLPCALREHARSEFVNQVFTLNAVSSLAKLRASYVIEACLLALHGRTPMPAEQLKKLVKDHETVFWKLDALCGIGHAEAEMSTAYCNAFSMLMSKGKFTIEEVTDDATSTKKQSTGVNGPTASTSASASTGTGAQREVNKADAAACAAEASRLLSYTAVGDLPSEIDFSKGGQGLLLRSMDHEDSAEVPEGESQSPPPPLLKTTESIHAFRLSLAAEMMTRARKYEDENGCRKAVWFHIVTQEKGDKTTTNVEALLLLDESNEKVSKIVQDANVAQRDGKPSETVRAWLGDVTTSSFREKFRLHFWGDISFLAFLAVAQHDVCPACVVDLCCCSSLQRFPRQRCSVDFEATQNHDDTGALCAELWQAIQVQRPGCIAFTAFALL</sequence>
<feature type="compositionally biased region" description="Polar residues" evidence="1">
    <location>
        <begin position="466"/>
        <end position="479"/>
    </location>
</feature>
<comment type="caution">
    <text evidence="2">The sequence shown here is derived from an EMBL/GenBank/DDBJ whole genome shotgun (WGS) entry which is preliminary data.</text>
</comment>
<protein>
    <submittedName>
        <fullName evidence="2">Uncharacterized protein</fullName>
    </submittedName>
</protein>